<dbReference type="GO" id="GO:0005469">
    <property type="term" value="F:succinate:fumarate antiporter activity"/>
    <property type="evidence" value="ECO:0007669"/>
    <property type="project" value="TreeGrafter"/>
</dbReference>
<dbReference type="PANTHER" id="PTHR45788">
    <property type="entry name" value="SUCCINATE/FUMARATE MITOCHONDRIAL TRANSPORTER-RELATED"/>
    <property type="match status" value="1"/>
</dbReference>
<name>A0A3R7KM46_9STRA</name>
<reference evidence="11" key="3">
    <citation type="submission" date="2020-06" db="EMBL/GenBank/DDBJ databases">
        <authorList>
            <person name="Studholme D.J."/>
        </authorList>
    </citation>
    <scope>NUCLEOTIDE SEQUENCE</scope>
    <source>
        <strain evidence="11">NZFS 2646</strain>
        <strain evidence="12">NZFS 3630</strain>
    </source>
</reference>
<dbReference type="PROSITE" id="PS50920">
    <property type="entry name" value="SOLCAR"/>
    <property type="match status" value="3"/>
</dbReference>
<evidence type="ECO:0000313" key="11">
    <source>
        <dbReference type="EMBL" id="KAG2527952.1"/>
    </source>
</evidence>
<evidence type="ECO:0000256" key="6">
    <source>
        <dbReference type="ARBA" id="ARBA00022989"/>
    </source>
</evidence>
<evidence type="ECO:0008006" key="17">
    <source>
        <dbReference type="Google" id="ProtNLM"/>
    </source>
</evidence>
<evidence type="ECO:0000256" key="10">
    <source>
        <dbReference type="RuleBase" id="RU000488"/>
    </source>
</evidence>
<evidence type="ECO:0000256" key="8">
    <source>
        <dbReference type="ARBA" id="ARBA00023136"/>
    </source>
</evidence>
<keyword evidence="5" id="KW-0677">Repeat</keyword>
<dbReference type="Pfam" id="PF00153">
    <property type="entry name" value="Mito_carr"/>
    <property type="match status" value="3"/>
</dbReference>
<dbReference type="EMBL" id="MBDN02000047">
    <property type="protein sequence ID" value="RLN82746.1"/>
    <property type="molecule type" value="Genomic_DNA"/>
</dbReference>
<reference evidence="15 16" key="2">
    <citation type="submission" date="2018-07" db="EMBL/GenBank/DDBJ databases">
        <title>Genome sequencing of oomycete isolates from Chile give support for New Zealand origin for Phytophthora kernoviae and make available the first Nothophytophthora sp. genome.</title>
        <authorList>
            <person name="Studholme D.J."/>
            <person name="Sanfuentes E."/>
            <person name="Panda P."/>
            <person name="Hill R."/>
            <person name="Sambles C."/>
            <person name="Grant M."/>
            <person name="Williams N.M."/>
            <person name="Mcdougal R.L."/>
        </authorList>
    </citation>
    <scope>NUCLEOTIDE SEQUENCE [LARGE SCALE GENOMIC DNA]</scope>
    <source>
        <strain evidence="13">Chile2</strain>
        <strain evidence="14">Chile4</strain>
    </source>
</reference>
<dbReference type="Proteomes" id="UP000792063">
    <property type="component" value="Unassembled WGS sequence"/>
</dbReference>
<evidence type="ECO:0000313" key="16">
    <source>
        <dbReference type="Proteomes" id="UP000285883"/>
    </source>
</evidence>
<reference evidence="11" key="1">
    <citation type="journal article" date="2015" name="Genom Data">
        <title>Genome sequences of six Phytophthora species associated with forests in New Zealand.</title>
        <authorList>
            <person name="Studholme D.J."/>
            <person name="McDougal R.L."/>
            <person name="Sambles C."/>
            <person name="Hansen E."/>
            <person name="Hardy G."/>
            <person name="Grant M."/>
            <person name="Ganley R.J."/>
            <person name="Williams N.M."/>
        </authorList>
    </citation>
    <scope>NUCLEOTIDE SEQUENCE</scope>
    <source>
        <strain evidence="11">NZFS 2646</strain>
        <strain evidence="12">NZFS 3630</strain>
    </source>
</reference>
<organism evidence="14 15">
    <name type="scientific">Phytophthora kernoviae</name>
    <dbReference type="NCBI Taxonomy" id="325452"/>
    <lineage>
        <taxon>Eukaryota</taxon>
        <taxon>Sar</taxon>
        <taxon>Stramenopiles</taxon>
        <taxon>Oomycota</taxon>
        <taxon>Peronosporomycetes</taxon>
        <taxon>Peronosporales</taxon>
        <taxon>Peronosporaceae</taxon>
        <taxon>Phytophthora</taxon>
    </lineage>
</organism>
<dbReference type="Proteomes" id="UP000285624">
    <property type="component" value="Unassembled WGS sequence"/>
</dbReference>
<dbReference type="SUPFAM" id="SSF103506">
    <property type="entry name" value="Mitochondrial carrier"/>
    <property type="match status" value="1"/>
</dbReference>
<dbReference type="PANTHER" id="PTHR45788:SF2">
    <property type="entry name" value="SUCCINATE_FUMARATE MITOCHONDRIAL TRANSPORTER"/>
    <property type="match status" value="1"/>
</dbReference>
<dbReference type="STRING" id="325452.A0A3R7KM46"/>
<evidence type="ECO:0000256" key="7">
    <source>
        <dbReference type="ARBA" id="ARBA00023128"/>
    </source>
</evidence>
<feature type="repeat" description="Solcar" evidence="9">
    <location>
        <begin position="40"/>
        <end position="125"/>
    </location>
</feature>
<evidence type="ECO:0000313" key="12">
    <source>
        <dbReference type="EMBL" id="KAG2529359.1"/>
    </source>
</evidence>
<evidence type="ECO:0000256" key="4">
    <source>
        <dbReference type="ARBA" id="ARBA00022692"/>
    </source>
</evidence>
<keyword evidence="15" id="KW-1185">Reference proteome</keyword>
<evidence type="ECO:0000256" key="2">
    <source>
        <dbReference type="ARBA" id="ARBA00006375"/>
    </source>
</evidence>
<dbReference type="Gene3D" id="1.50.40.10">
    <property type="entry name" value="Mitochondrial carrier domain"/>
    <property type="match status" value="2"/>
</dbReference>
<dbReference type="AlphaFoldDB" id="A0A3R7KM46"/>
<accession>A0A3R7KM46</accession>
<evidence type="ECO:0000313" key="13">
    <source>
        <dbReference type="EMBL" id="RLN36640.1"/>
    </source>
</evidence>
<comment type="subcellular location">
    <subcellularLocation>
        <location evidence="1">Mitochondrion membrane</location>
        <topology evidence="1">Multi-pass membrane protein</topology>
    </subcellularLocation>
</comment>
<dbReference type="Proteomes" id="UP000285883">
    <property type="component" value="Unassembled WGS sequence"/>
</dbReference>
<dbReference type="GO" id="GO:0031966">
    <property type="term" value="C:mitochondrial membrane"/>
    <property type="evidence" value="ECO:0007669"/>
    <property type="project" value="UniProtKB-SubCell"/>
</dbReference>
<keyword evidence="4 9" id="KW-0812">Transmembrane</keyword>
<dbReference type="Proteomes" id="UP000785171">
    <property type="component" value="Unassembled WGS sequence"/>
</dbReference>
<evidence type="ECO:0000313" key="15">
    <source>
        <dbReference type="Proteomes" id="UP000285624"/>
    </source>
</evidence>
<dbReference type="EMBL" id="JPWU03000046">
    <property type="protein sequence ID" value="KAG2529359.1"/>
    <property type="molecule type" value="Genomic_DNA"/>
</dbReference>
<feature type="repeat" description="Solcar" evidence="9">
    <location>
        <begin position="233"/>
        <end position="323"/>
    </location>
</feature>
<dbReference type="EMBL" id="MAYM02000717">
    <property type="protein sequence ID" value="RLN36640.1"/>
    <property type="molecule type" value="Genomic_DNA"/>
</dbReference>
<gene>
    <name evidence="13" type="ORF">BBI17_002671</name>
    <name evidence="14" type="ORF">BBO99_00002690</name>
    <name evidence="11" type="ORF">JM16_002415</name>
    <name evidence="12" type="ORF">JM18_002822</name>
</gene>
<keyword evidence="7" id="KW-0496">Mitochondrion</keyword>
<dbReference type="InterPro" id="IPR049563">
    <property type="entry name" value="TXTP-like"/>
</dbReference>
<dbReference type="EMBL" id="JPWV03000049">
    <property type="protein sequence ID" value="KAG2527952.1"/>
    <property type="molecule type" value="Genomic_DNA"/>
</dbReference>
<evidence type="ECO:0000313" key="14">
    <source>
        <dbReference type="EMBL" id="RLN82746.1"/>
    </source>
</evidence>
<keyword evidence="6" id="KW-1133">Transmembrane helix</keyword>
<evidence type="ECO:0000256" key="9">
    <source>
        <dbReference type="PROSITE-ProRule" id="PRU00282"/>
    </source>
</evidence>
<dbReference type="InterPro" id="IPR018108">
    <property type="entry name" value="MCP_transmembrane"/>
</dbReference>
<evidence type="ECO:0000256" key="3">
    <source>
        <dbReference type="ARBA" id="ARBA00022448"/>
    </source>
</evidence>
<comment type="caution">
    <text evidence="14">The sequence shown here is derived from an EMBL/GenBank/DDBJ whole genome shotgun (WGS) entry which is preliminary data.</text>
</comment>
<protein>
    <recommendedName>
        <fullName evidence="17">Mitochondrial carrier protein</fullName>
    </recommendedName>
</protein>
<dbReference type="InterPro" id="IPR023395">
    <property type="entry name" value="MCP_dom_sf"/>
</dbReference>
<comment type="similarity">
    <text evidence="2 10">Belongs to the mitochondrial carrier (TC 2.A.29) family.</text>
</comment>
<evidence type="ECO:0000256" key="1">
    <source>
        <dbReference type="ARBA" id="ARBA00004225"/>
    </source>
</evidence>
<evidence type="ECO:0000256" key="5">
    <source>
        <dbReference type="ARBA" id="ARBA00022737"/>
    </source>
</evidence>
<keyword evidence="3 10" id="KW-0813">Transport</keyword>
<keyword evidence="8 9" id="KW-0472">Membrane</keyword>
<proteinExistence type="inferred from homology"/>
<sequence>MQPPATPIVNMHKKNNTKEQLLATSALKDAMSADLKTRPVPVYVKMAAGMAGGVAEACILQPLDVTKTRLQLDRTGKYKGMVNCGKTIYNTEGGLALYKGLTPFLTNMVLKYALRFGSFAWFREQIAGGKDKPITNTTNFTAGLLAGCFESVFIVTPFEVIKTRMQKEVGVGRFKGPVDCARQIVHNEGVTALWKGNIPTMARQGSNQAFNFMAFAWLNHNVWNKQDGDGKTLPTYATFTNGLIAGSLGPMFNTPMDVLKTRLMAQETVKGQELKYKGFFDAMKVIAREEGVGALWKGLLPRLTRMAPGQAITWSVVMRVTSIFENQELELAESKIKMILEVQLVCTGIIPVL</sequence>
<feature type="repeat" description="Solcar" evidence="9">
    <location>
        <begin position="134"/>
        <end position="221"/>
    </location>
</feature>